<feature type="chain" id="PRO_5045947231" description="Lipoprotein" evidence="1">
    <location>
        <begin position="25"/>
        <end position="94"/>
    </location>
</feature>
<protein>
    <recommendedName>
        <fullName evidence="4">Lipoprotein</fullName>
    </recommendedName>
</protein>
<comment type="caution">
    <text evidence="2">The sequence shown here is derived from an EMBL/GenBank/DDBJ whole genome shotgun (WGS) entry which is preliminary data.</text>
</comment>
<accession>A0ABQ3DVX3</accession>
<keyword evidence="1" id="KW-0732">Signal</keyword>
<dbReference type="Proteomes" id="UP000637980">
    <property type="component" value="Unassembled WGS sequence"/>
</dbReference>
<evidence type="ECO:0008006" key="4">
    <source>
        <dbReference type="Google" id="ProtNLM"/>
    </source>
</evidence>
<gene>
    <name evidence="2" type="ORF">GCM10007094_00580</name>
</gene>
<organism evidence="2 3">
    <name type="scientific">Pseudovibrio japonicus</name>
    <dbReference type="NCBI Taxonomy" id="366534"/>
    <lineage>
        <taxon>Bacteria</taxon>
        <taxon>Pseudomonadati</taxon>
        <taxon>Pseudomonadota</taxon>
        <taxon>Alphaproteobacteria</taxon>
        <taxon>Hyphomicrobiales</taxon>
        <taxon>Stappiaceae</taxon>
        <taxon>Pseudovibrio</taxon>
    </lineage>
</organism>
<feature type="signal peptide" evidence="1">
    <location>
        <begin position="1"/>
        <end position="24"/>
    </location>
</feature>
<keyword evidence="3" id="KW-1185">Reference proteome</keyword>
<evidence type="ECO:0000313" key="2">
    <source>
        <dbReference type="EMBL" id="GHB17057.1"/>
    </source>
</evidence>
<dbReference type="EMBL" id="BMXE01000001">
    <property type="protein sequence ID" value="GHB17057.1"/>
    <property type="molecule type" value="Genomic_DNA"/>
</dbReference>
<evidence type="ECO:0000313" key="3">
    <source>
        <dbReference type="Proteomes" id="UP000637980"/>
    </source>
</evidence>
<dbReference type="RefSeq" id="WP_189434292.1">
    <property type="nucleotide sequence ID" value="NZ_BMXE01000001.1"/>
</dbReference>
<reference evidence="3" key="1">
    <citation type="journal article" date="2019" name="Int. J. Syst. Evol. Microbiol.">
        <title>The Global Catalogue of Microorganisms (GCM) 10K type strain sequencing project: providing services to taxonomists for standard genome sequencing and annotation.</title>
        <authorList>
            <consortium name="The Broad Institute Genomics Platform"/>
            <consortium name="The Broad Institute Genome Sequencing Center for Infectious Disease"/>
            <person name="Wu L."/>
            <person name="Ma J."/>
        </authorList>
    </citation>
    <scope>NUCLEOTIDE SEQUENCE [LARGE SCALE GENOMIC DNA]</scope>
    <source>
        <strain evidence="3">KCTC 12861</strain>
    </source>
</reference>
<dbReference type="PROSITE" id="PS51257">
    <property type="entry name" value="PROKAR_LIPOPROTEIN"/>
    <property type="match status" value="1"/>
</dbReference>
<proteinExistence type="predicted"/>
<evidence type="ECO:0000256" key="1">
    <source>
        <dbReference type="SAM" id="SignalP"/>
    </source>
</evidence>
<name>A0ABQ3DVX3_9HYPH</name>
<sequence>MTTKHMPKMAPVLFLLFLAGCMTGGQDQLNDPAQLATAEELNTRQVTATTVSGATCTGISGTLTCSDGSTGTYTAAAGSVTGVTSRGEPFSGTY</sequence>